<dbReference type="AlphaFoldDB" id="A0A1L9WRJ6"/>
<feature type="region of interest" description="Disordered" evidence="1">
    <location>
        <begin position="188"/>
        <end position="279"/>
    </location>
</feature>
<dbReference type="CDD" id="cd13298">
    <property type="entry name" value="PH1_PH_fungal"/>
    <property type="match status" value="1"/>
</dbReference>
<dbReference type="EMBL" id="KV878979">
    <property type="protein sequence ID" value="OJJ98813.1"/>
    <property type="molecule type" value="Genomic_DNA"/>
</dbReference>
<dbReference type="Pfam" id="PF00169">
    <property type="entry name" value="PH"/>
    <property type="match status" value="2"/>
</dbReference>
<dbReference type="PROSITE" id="PS50003">
    <property type="entry name" value="PH_DOMAIN"/>
    <property type="match status" value="2"/>
</dbReference>
<dbReference type="Proteomes" id="UP000184546">
    <property type="component" value="Unassembled WGS sequence"/>
</dbReference>
<evidence type="ECO:0000256" key="1">
    <source>
        <dbReference type="SAM" id="MobiDB-lite"/>
    </source>
</evidence>
<name>A0A1L9WRJ6_ASPA1</name>
<dbReference type="PANTHER" id="PTHR14336">
    <property type="entry name" value="TANDEM PH DOMAIN CONTAINING PROTEIN"/>
    <property type="match status" value="1"/>
</dbReference>
<sequence length="418" mass="46325">MTQAISTSCPPIMEGSARAPVIHLPDGQVQRSSTLLSPTPNPTHYRSGHVNLDTFSPVNENGSFEFDRVIKTGKVFRRVKHKHAFRASWKPAYLVLRPNLLSVYKDEETTRLRASITLSEVTAVASVRSPRSNRQYVFGIFSPSKNYRFQAATDKEAEDWIRYIRAETRMDEDEEAFLALSKPGDAAAASSKRRVYDTTDHSDFDQRGRPSSPELGGALSPAYKSRRFASPHDHSANDITSYSEWSDGPGSNTSVRLRSPSAHNRSASALAEGSASNARETGRVNDAGVLRDPERVVCNGYLQCLRIKGSMRQWKRLWVVLRPSGLGFYKDEQVGSSFEYSAIKIIPMSQVIDAAEIDPMSRSKNFCLQIIAEEKSYRLCTTDEESLAKWLGSLKSILVARKKLEPTPAGTTGAAGLS</sequence>
<dbReference type="STRING" id="690307.A0A1L9WRJ6"/>
<dbReference type="RefSeq" id="XP_020055153.1">
    <property type="nucleotide sequence ID" value="XM_020199763.1"/>
</dbReference>
<protein>
    <recommendedName>
        <fullName evidence="2">PH domain-containing protein</fullName>
    </recommendedName>
</protein>
<keyword evidence="4" id="KW-1185">Reference proteome</keyword>
<evidence type="ECO:0000313" key="3">
    <source>
        <dbReference type="EMBL" id="OJJ98813.1"/>
    </source>
</evidence>
<feature type="compositionally biased region" description="Polar residues" evidence="1">
    <location>
        <begin position="237"/>
        <end position="267"/>
    </location>
</feature>
<dbReference type="OMA" id="SWKPAYL"/>
<dbReference type="SUPFAM" id="SSF50729">
    <property type="entry name" value="PH domain-like"/>
    <property type="match status" value="2"/>
</dbReference>
<dbReference type="GeneID" id="30973577"/>
<organism evidence="3 4">
    <name type="scientific">Aspergillus aculeatus (strain ATCC 16872 / CBS 172.66 / WB 5094)</name>
    <dbReference type="NCBI Taxonomy" id="690307"/>
    <lineage>
        <taxon>Eukaryota</taxon>
        <taxon>Fungi</taxon>
        <taxon>Dikarya</taxon>
        <taxon>Ascomycota</taxon>
        <taxon>Pezizomycotina</taxon>
        <taxon>Eurotiomycetes</taxon>
        <taxon>Eurotiomycetidae</taxon>
        <taxon>Eurotiales</taxon>
        <taxon>Aspergillaceae</taxon>
        <taxon>Aspergillus</taxon>
        <taxon>Aspergillus subgen. Circumdati</taxon>
    </lineage>
</organism>
<feature type="compositionally biased region" description="Basic and acidic residues" evidence="1">
    <location>
        <begin position="194"/>
        <end position="208"/>
    </location>
</feature>
<dbReference type="PANTHER" id="PTHR14336:SF8">
    <property type="entry name" value="PROTEIN OPY1"/>
    <property type="match status" value="1"/>
</dbReference>
<dbReference type="OrthoDB" id="2157866at2759"/>
<evidence type="ECO:0000313" key="4">
    <source>
        <dbReference type="Proteomes" id="UP000184546"/>
    </source>
</evidence>
<dbReference type="InterPro" id="IPR051707">
    <property type="entry name" value="PI-Interact_SigTrans_Reg"/>
</dbReference>
<proteinExistence type="predicted"/>
<feature type="domain" description="PH" evidence="2">
    <location>
        <begin position="68"/>
        <end position="169"/>
    </location>
</feature>
<dbReference type="InterPro" id="IPR001849">
    <property type="entry name" value="PH_domain"/>
</dbReference>
<evidence type="ECO:0000259" key="2">
    <source>
        <dbReference type="PROSITE" id="PS50003"/>
    </source>
</evidence>
<gene>
    <name evidence="3" type="ORF">ASPACDRAFT_30815</name>
</gene>
<feature type="domain" description="PH" evidence="2">
    <location>
        <begin position="295"/>
        <end position="399"/>
    </location>
</feature>
<dbReference type="InterPro" id="IPR011993">
    <property type="entry name" value="PH-like_dom_sf"/>
</dbReference>
<dbReference type="SMART" id="SM00233">
    <property type="entry name" value="PH"/>
    <property type="match status" value="2"/>
</dbReference>
<accession>A0A1L9WRJ6</accession>
<dbReference type="Gene3D" id="2.30.29.30">
    <property type="entry name" value="Pleckstrin-homology domain (PH domain)/Phosphotyrosine-binding domain (PTB)"/>
    <property type="match status" value="2"/>
</dbReference>
<reference evidence="4" key="1">
    <citation type="journal article" date="2017" name="Genome Biol.">
        <title>Comparative genomics reveals high biological diversity and specific adaptations in the industrially and medically important fungal genus Aspergillus.</title>
        <authorList>
            <person name="de Vries R.P."/>
            <person name="Riley R."/>
            <person name="Wiebenga A."/>
            <person name="Aguilar-Osorio G."/>
            <person name="Amillis S."/>
            <person name="Uchima C.A."/>
            <person name="Anderluh G."/>
            <person name="Asadollahi M."/>
            <person name="Askin M."/>
            <person name="Barry K."/>
            <person name="Battaglia E."/>
            <person name="Bayram O."/>
            <person name="Benocci T."/>
            <person name="Braus-Stromeyer S.A."/>
            <person name="Caldana C."/>
            <person name="Canovas D."/>
            <person name="Cerqueira G.C."/>
            <person name="Chen F."/>
            <person name="Chen W."/>
            <person name="Choi C."/>
            <person name="Clum A."/>
            <person name="Dos Santos R.A."/>
            <person name="Damasio A.R."/>
            <person name="Diallinas G."/>
            <person name="Emri T."/>
            <person name="Fekete E."/>
            <person name="Flipphi M."/>
            <person name="Freyberg S."/>
            <person name="Gallo A."/>
            <person name="Gournas C."/>
            <person name="Habgood R."/>
            <person name="Hainaut M."/>
            <person name="Harispe M.L."/>
            <person name="Henrissat B."/>
            <person name="Hilden K.S."/>
            <person name="Hope R."/>
            <person name="Hossain A."/>
            <person name="Karabika E."/>
            <person name="Karaffa L."/>
            <person name="Karanyi Z."/>
            <person name="Krasevec N."/>
            <person name="Kuo A."/>
            <person name="Kusch H."/>
            <person name="LaButti K."/>
            <person name="Lagendijk E.L."/>
            <person name="Lapidus A."/>
            <person name="Levasseur A."/>
            <person name="Lindquist E."/>
            <person name="Lipzen A."/>
            <person name="Logrieco A.F."/>
            <person name="MacCabe A."/>
            <person name="Maekelae M.R."/>
            <person name="Malavazi I."/>
            <person name="Melin P."/>
            <person name="Meyer V."/>
            <person name="Mielnichuk N."/>
            <person name="Miskei M."/>
            <person name="Molnar A.P."/>
            <person name="Mule G."/>
            <person name="Ngan C.Y."/>
            <person name="Orejas M."/>
            <person name="Orosz E."/>
            <person name="Ouedraogo J.P."/>
            <person name="Overkamp K.M."/>
            <person name="Park H.-S."/>
            <person name="Perrone G."/>
            <person name="Piumi F."/>
            <person name="Punt P.J."/>
            <person name="Ram A.F."/>
            <person name="Ramon A."/>
            <person name="Rauscher S."/>
            <person name="Record E."/>
            <person name="Riano-Pachon D.M."/>
            <person name="Robert V."/>
            <person name="Roehrig J."/>
            <person name="Ruller R."/>
            <person name="Salamov A."/>
            <person name="Salih N.S."/>
            <person name="Samson R.A."/>
            <person name="Sandor E."/>
            <person name="Sanguinetti M."/>
            <person name="Schuetze T."/>
            <person name="Sepcic K."/>
            <person name="Shelest E."/>
            <person name="Sherlock G."/>
            <person name="Sophianopoulou V."/>
            <person name="Squina F.M."/>
            <person name="Sun H."/>
            <person name="Susca A."/>
            <person name="Todd R.B."/>
            <person name="Tsang A."/>
            <person name="Unkles S.E."/>
            <person name="van de Wiele N."/>
            <person name="van Rossen-Uffink D."/>
            <person name="Oliveira J.V."/>
            <person name="Vesth T.C."/>
            <person name="Visser J."/>
            <person name="Yu J.-H."/>
            <person name="Zhou M."/>
            <person name="Andersen M.R."/>
            <person name="Archer D.B."/>
            <person name="Baker S.E."/>
            <person name="Benoit I."/>
            <person name="Brakhage A.A."/>
            <person name="Braus G.H."/>
            <person name="Fischer R."/>
            <person name="Frisvad J.C."/>
            <person name="Goldman G.H."/>
            <person name="Houbraken J."/>
            <person name="Oakley B."/>
            <person name="Pocsi I."/>
            <person name="Scazzocchio C."/>
            <person name="Seiboth B."/>
            <person name="vanKuyk P.A."/>
            <person name="Wortman J."/>
            <person name="Dyer P.S."/>
            <person name="Grigoriev I.V."/>
        </authorList>
    </citation>
    <scope>NUCLEOTIDE SEQUENCE [LARGE SCALE GENOMIC DNA]</scope>
    <source>
        <strain evidence="4">ATCC 16872 / CBS 172.66 / WB 5094</strain>
    </source>
</reference>
<dbReference type="VEuPathDB" id="FungiDB:ASPACDRAFT_30815"/>
<dbReference type="CDD" id="cd13299">
    <property type="entry name" value="PH2_PH_fungal"/>
    <property type="match status" value="1"/>
</dbReference>